<dbReference type="Proteomes" id="UP000269199">
    <property type="component" value="Chromosome"/>
</dbReference>
<gene>
    <name evidence="1" type="ORF">RC54_24135</name>
</gene>
<name>A0AAD0XJM5_9BURK</name>
<organism evidence="1 2">
    <name type="scientific">Herbaspirillum rubrisubalbicans</name>
    <dbReference type="NCBI Taxonomy" id="80842"/>
    <lineage>
        <taxon>Bacteria</taxon>
        <taxon>Pseudomonadati</taxon>
        <taxon>Pseudomonadota</taxon>
        <taxon>Betaproteobacteria</taxon>
        <taxon>Burkholderiales</taxon>
        <taxon>Oxalobacteraceae</taxon>
        <taxon>Herbaspirillum</taxon>
    </lineage>
</organism>
<proteinExistence type="predicted"/>
<sequence length="224" mass="25085">MSRALPQHFPQAINGHHRRDLLLQLVHVLLRPADHVIAIAIELMHDAYRIPQPHDHWRMIFSLCLFADLLHQAGDGLTLIRTGIGDMDGAFPREYLLEIAAILGRLADVSHTASVERASVIPRAILQYLLDVAFARGKPVAIAAGGYPGRRLQALHPAVTEFDVTLKLGQRLRAPYMLGKRQPDSLAVLRLFDRDDRCREIVPIARTLGVLADQPDGARRWHLP</sequence>
<evidence type="ECO:0000313" key="1">
    <source>
        <dbReference type="EMBL" id="AYR26723.1"/>
    </source>
</evidence>
<reference evidence="1 2" key="1">
    <citation type="submission" date="2017-11" db="EMBL/GenBank/DDBJ databases">
        <title>Complete genome sequence of Herbaspirillum rubrisubalbicans DSM 11543.</title>
        <authorList>
            <person name="Chen M."/>
            <person name="An Q."/>
        </authorList>
    </citation>
    <scope>NUCLEOTIDE SEQUENCE [LARGE SCALE GENOMIC DNA]</scope>
    <source>
        <strain evidence="1 2">DSM 11543</strain>
    </source>
</reference>
<dbReference type="EMBL" id="CP024996">
    <property type="protein sequence ID" value="AYR26723.1"/>
    <property type="molecule type" value="Genomic_DNA"/>
</dbReference>
<evidence type="ECO:0000313" key="2">
    <source>
        <dbReference type="Proteomes" id="UP000269199"/>
    </source>
</evidence>
<dbReference type="AlphaFoldDB" id="A0AAD0XJM5"/>
<accession>A0AAD0XJM5</accession>
<protein>
    <submittedName>
        <fullName evidence="1">Uncharacterized protein</fullName>
    </submittedName>
</protein>